<evidence type="ECO:0000313" key="8">
    <source>
        <dbReference type="EMBL" id="GMM33482.1"/>
    </source>
</evidence>
<dbReference type="InterPro" id="IPR042098">
    <property type="entry name" value="TauD-like_sf"/>
</dbReference>
<dbReference type="RefSeq" id="XP_064850482.1">
    <property type="nucleotide sequence ID" value="XM_064994410.1"/>
</dbReference>
<comment type="cofactor">
    <cofactor evidence="1">
        <name>Fe(2+)</name>
        <dbReference type="ChEBI" id="CHEBI:29033"/>
    </cofactor>
</comment>
<keyword evidence="5" id="KW-0560">Oxidoreductase</keyword>
<keyword evidence="4" id="KW-0223">Dioxygenase</keyword>
<evidence type="ECO:0000256" key="2">
    <source>
        <dbReference type="ARBA" id="ARBA00005896"/>
    </source>
</evidence>
<evidence type="ECO:0000256" key="3">
    <source>
        <dbReference type="ARBA" id="ARBA00022723"/>
    </source>
</evidence>
<dbReference type="InterPro" id="IPR051323">
    <property type="entry name" value="AtsK-like"/>
</dbReference>
<evidence type="ECO:0000256" key="1">
    <source>
        <dbReference type="ARBA" id="ARBA00001954"/>
    </source>
</evidence>
<name>A0AAV5QFT2_9ASCO</name>
<dbReference type="AlphaFoldDB" id="A0AAV5QFT2"/>
<dbReference type="GeneID" id="90071461"/>
<dbReference type="GO" id="GO:0046872">
    <property type="term" value="F:metal ion binding"/>
    <property type="evidence" value="ECO:0007669"/>
    <property type="project" value="UniProtKB-KW"/>
</dbReference>
<evidence type="ECO:0000256" key="6">
    <source>
        <dbReference type="ARBA" id="ARBA00023004"/>
    </source>
</evidence>
<proteinExistence type="inferred from homology"/>
<organism evidence="8 9">
    <name type="scientific">Saccharomycopsis crataegensis</name>
    <dbReference type="NCBI Taxonomy" id="43959"/>
    <lineage>
        <taxon>Eukaryota</taxon>
        <taxon>Fungi</taxon>
        <taxon>Dikarya</taxon>
        <taxon>Ascomycota</taxon>
        <taxon>Saccharomycotina</taxon>
        <taxon>Saccharomycetes</taxon>
        <taxon>Saccharomycopsidaceae</taxon>
        <taxon>Saccharomycopsis</taxon>
    </lineage>
</organism>
<evidence type="ECO:0000256" key="4">
    <source>
        <dbReference type="ARBA" id="ARBA00022964"/>
    </source>
</evidence>
<evidence type="ECO:0000259" key="7">
    <source>
        <dbReference type="Pfam" id="PF02668"/>
    </source>
</evidence>
<keyword evidence="6" id="KW-0408">Iron</keyword>
<dbReference type="Gene3D" id="3.60.130.10">
    <property type="entry name" value="Clavaminate synthase-like"/>
    <property type="match status" value="1"/>
</dbReference>
<feature type="domain" description="TauD/TfdA-like" evidence="7">
    <location>
        <begin position="117"/>
        <end position="388"/>
    </location>
</feature>
<dbReference type="GO" id="GO:0016706">
    <property type="term" value="F:2-oxoglutarate-dependent dioxygenase activity"/>
    <property type="evidence" value="ECO:0007669"/>
    <property type="project" value="TreeGrafter"/>
</dbReference>
<sequence length="412" mass="46247">MSFTQVEQISKTIDKISLANDNGGTENKVLVDLKNINGYNPGFQDSYPRESVPEHTRNRLEKYGIDLSRGYPERPENIPYYLDEGYAVRNRPNPNYVERGKNADPEKKALFSAAKEVKNLSTFIGTELVGVQLNDLNEKQLDELALLIAERVVVVFRNQDLSPQKHRDIGQYYGEVEVHPLVTHVPGLPGITTVWAEFNRGGPLLKYKKGLHQGWHTDLVHEFSPAGITHLHLDSIPVVGGDTSFASGYAAFDKLSKPLQQFLEGKFALNKSAHNYYNRDNILGGVEPIVRKHPLVITHPATGWKSLFVNRAHTIGIVGLEESESKVILEYLFDIYEKSLDNQVRISWQPTTSGLGTSVIWDNRISQHIAIPDYNDEITGKIRHANRVTSLGNVPEFDTNSKSQREALGLSI</sequence>
<gene>
    <name evidence="8" type="ORF">DASC09_008070</name>
</gene>
<keyword evidence="9" id="KW-1185">Reference proteome</keyword>
<comment type="caution">
    <text evidence="8">The sequence shown here is derived from an EMBL/GenBank/DDBJ whole genome shotgun (WGS) entry which is preliminary data.</text>
</comment>
<dbReference type="Pfam" id="PF02668">
    <property type="entry name" value="TauD"/>
    <property type="match status" value="1"/>
</dbReference>
<dbReference type="PANTHER" id="PTHR30468:SF9">
    <property type="entry name" value="ALPHA-KETOGLUTARATE-DEPENDENT TAURINE DIOXYGENASE (AFU_ORTHOLOGUE AFUA_3G01010)"/>
    <property type="match status" value="1"/>
</dbReference>
<dbReference type="InterPro" id="IPR003819">
    <property type="entry name" value="TauD/TfdA-like"/>
</dbReference>
<dbReference type="SUPFAM" id="SSF51197">
    <property type="entry name" value="Clavaminate synthase-like"/>
    <property type="match status" value="1"/>
</dbReference>
<dbReference type="Proteomes" id="UP001360560">
    <property type="component" value="Unassembled WGS sequence"/>
</dbReference>
<reference evidence="8 9" key="1">
    <citation type="journal article" date="2023" name="Elife">
        <title>Identification of key yeast species and microbe-microbe interactions impacting larval growth of Drosophila in the wild.</title>
        <authorList>
            <person name="Mure A."/>
            <person name="Sugiura Y."/>
            <person name="Maeda R."/>
            <person name="Honda K."/>
            <person name="Sakurai N."/>
            <person name="Takahashi Y."/>
            <person name="Watada M."/>
            <person name="Katoh T."/>
            <person name="Gotoh A."/>
            <person name="Gotoh Y."/>
            <person name="Taniguchi I."/>
            <person name="Nakamura K."/>
            <person name="Hayashi T."/>
            <person name="Katayama T."/>
            <person name="Uemura T."/>
            <person name="Hattori Y."/>
        </authorList>
    </citation>
    <scope>NUCLEOTIDE SEQUENCE [LARGE SCALE GENOMIC DNA]</scope>
    <source>
        <strain evidence="8 9">SC-9</strain>
    </source>
</reference>
<dbReference type="GO" id="GO:0005737">
    <property type="term" value="C:cytoplasm"/>
    <property type="evidence" value="ECO:0007669"/>
    <property type="project" value="TreeGrafter"/>
</dbReference>
<evidence type="ECO:0000313" key="9">
    <source>
        <dbReference type="Proteomes" id="UP001360560"/>
    </source>
</evidence>
<evidence type="ECO:0000256" key="5">
    <source>
        <dbReference type="ARBA" id="ARBA00023002"/>
    </source>
</evidence>
<dbReference type="EMBL" id="BTFZ01000001">
    <property type="protein sequence ID" value="GMM33482.1"/>
    <property type="molecule type" value="Genomic_DNA"/>
</dbReference>
<accession>A0AAV5QFT2</accession>
<protein>
    <recommendedName>
        <fullName evidence="7">TauD/TfdA-like domain-containing protein</fullName>
    </recommendedName>
</protein>
<dbReference type="FunFam" id="3.60.130.10:FF:000008">
    <property type="entry name" value="Alpha-ketoglutarate-dependent taurine dioxygenase"/>
    <property type="match status" value="1"/>
</dbReference>
<keyword evidence="3" id="KW-0479">Metal-binding</keyword>
<comment type="similarity">
    <text evidence="2">Belongs to the TfdA dioxygenase family.</text>
</comment>
<dbReference type="PANTHER" id="PTHR30468">
    <property type="entry name" value="ALPHA-KETOGLUTARATE-DEPENDENT SULFONATE DIOXYGENASE"/>
    <property type="match status" value="1"/>
</dbReference>